<proteinExistence type="predicted"/>
<evidence type="ECO:0000313" key="2">
    <source>
        <dbReference type="Proteomes" id="UP000775179"/>
    </source>
</evidence>
<dbReference type="EMBL" id="JAIFTX010000015">
    <property type="protein sequence ID" value="MBX7290995.1"/>
    <property type="molecule type" value="Genomic_DNA"/>
</dbReference>
<reference evidence="1 2" key="1">
    <citation type="submission" date="2021-08" db="EMBL/GenBank/DDBJ databases">
        <title>Genome sequence analysis of Clostridium chauvoei strains of European origin and evaluation of typing options for outbreak investigations.</title>
        <authorList>
            <person name="Abdel-Glil M."/>
            <person name="Thomas P."/>
            <person name="Seyboldt C."/>
        </authorList>
    </citation>
    <scope>NUCLEOTIDE SEQUENCE [LARGE SCALE GENOMIC DNA]</scope>
    <source>
        <strain evidence="1 2">S0260-09</strain>
    </source>
</reference>
<dbReference type="Proteomes" id="UP000775179">
    <property type="component" value="Unassembled WGS sequence"/>
</dbReference>
<accession>A0ABD4RIM8</accession>
<dbReference type="SUPFAM" id="SSF54523">
    <property type="entry name" value="Pili subunits"/>
    <property type="match status" value="1"/>
</dbReference>
<evidence type="ECO:0000313" key="1">
    <source>
        <dbReference type="EMBL" id="MBX7290995.1"/>
    </source>
</evidence>
<dbReference type="AlphaFoldDB" id="A0ABD4RIM8"/>
<sequence>MGIIAILASVLIPKVTVYVKEARKTQVIDQARKVILAVESVNMKSPNTIADDSNVEDAVEKSGGLLTNDDITKLNASKTNIATCKEIVDTEKYNFTLDDNNNLGDVKPIAQ</sequence>
<protein>
    <submittedName>
        <fullName evidence="1">Pilin</fullName>
    </submittedName>
</protein>
<name>A0ABD4RIM8_9CLOT</name>
<dbReference type="Gene3D" id="3.30.700.10">
    <property type="entry name" value="Glycoprotein, Type 4 Pilin"/>
    <property type="match status" value="1"/>
</dbReference>
<organism evidence="1 2">
    <name type="scientific">Clostridium chauvoei</name>
    <dbReference type="NCBI Taxonomy" id="46867"/>
    <lineage>
        <taxon>Bacteria</taxon>
        <taxon>Bacillati</taxon>
        <taxon>Bacillota</taxon>
        <taxon>Clostridia</taxon>
        <taxon>Eubacteriales</taxon>
        <taxon>Clostridiaceae</taxon>
        <taxon>Clostridium</taxon>
    </lineage>
</organism>
<dbReference type="InterPro" id="IPR045584">
    <property type="entry name" value="Pilin-like"/>
</dbReference>
<gene>
    <name evidence="1" type="ORF">K4H94_08050</name>
</gene>
<comment type="caution">
    <text evidence="1">The sequence shown here is derived from an EMBL/GenBank/DDBJ whole genome shotgun (WGS) entry which is preliminary data.</text>
</comment>